<dbReference type="Proteomes" id="UP001418222">
    <property type="component" value="Unassembled WGS sequence"/>
</dbReference>
<dbReference type="InterPro" id="IPR044788">
    <property type="entry name" value="X8_dom_prot"/>
</dbReference>
<dbReference type="Gene3D" id="1.20.58.1040">
    <property type="match status" value="1"/>
</dbReference>
<sequence length="380" mass="40024">MAAVLLFIIFVAMILGSGKFQLEHISSPLFFIFELLFPDFLSGDLKISASRLFNCSTLVAISSYGEINASISFISPSQKVGSVWRRVFAPSLFGTAVAVVHPSSFWGVMKGLNSYAKSQTGNPISWTSPYITDPLQGIKFRFCEVMEWNQKKLQDASIPALQKTIDYACGAGADCGPILQNGACYNPNTVLTHCSYAANSYYQRKGQAQGACDFSGTATLTTTDPRPRFSPPFPFYQTASAYLKFSLHHAIDSDDLFSRSAAGTGGNGAGSSTQNSGSGSSSNGLSPPQGGAGSIGGVGSLGPSGTSAGLDGSDAGYLPNLNICSLFLMTAFSGFDNKARPYTPGLGQSARPAAFKASRTGEAAAAQWHPALWQCRLPAA</sequence>
<evidence type="ECO:0000256" key="2">
    <source>
        <dbReference type="SAM" id="MobiDB-lite"/>
    </source>
</evidence>
<dbReference type="AlphaFoldDB" id="A0AAP0FXY0"/>
<keyword evidence="1 3" id="KW-0732">Signal</keyword>
<accession>A0AAP0FXY0</accession>
<dbReference type="GO" id="GO:0009506">
    <property type="term" value="C:plasmodesma"/>
    <property type="evidence" value="ECO:0007669"/>
    <property type="project" value="UniProtKB-ARBA"/>
</dbReference>
<feature type="signal peptide" evidence="3">
    <location>
        <begin position="1"/>
        <end position="16"/>
    </location>
</feature>
<evidence type="ECO:0000313" key="6">
    <source>
        <dbReference type="Proteomes" id="UP001418222"/>
    </source>
</evidence>
<evidence type="ECO:0000259" key="4">
    <source>
        <dbReference type="SMART" id="SM00768"/>
    </source>
</evidence>
<feature type="region of interest" description="Disordered" evidence="2">
    <location>
        <begin position="262"/>
        <end position="300"/>
    </location>
</feature>
<proteinExistence type="predicted"/>
<name>A0AAP0FXY0_9ASPA</name>
<evidence type="ECO:0000313" key="5">
    <source>
        <dbReference type="EMBL" id="KAK8923710.1"/>
    </source>
</evidence>
<organism evidence="5 6">
    <name type="scientific">Platanthera zijinensis</name>
    <dbReference type="NCBI Taxonomy" id="2320716"/>
    <lineage>
        <taxon>Eukaryota</taxon>
        <taxon>Viridiplantae</taxon>
        <taxon>Streptophyta</taxon>
        <taxon>Embryophyta</taxon>
        <taxon>Tracheophyta</taxon>
        <taxon>Spermatophyta</taxon>
        <taxon>Magnoliopsida</taxon>
        <taxon>Liliopsida</taxon>
        <taxon>Asparagales</taxon>
        <taxon>Orchidaceae</taxon>
        <taxon>Orchidoideae</taxon>
        <taxon>Orchideae</taxon>
        <taxon>Orchidinae</taxon>
        <taxon>Platanthera</taxon>
    </lineage>
</organism>
<dbReference type="PANTHER" id="PTHR31044">
    <property type="entry name" value="BETA-1,3 GLUCANASE"/>
    <property type="match status" value="1"/>
</dbReference>
<feature type="domain" description="X8" evidence="4">
    <location>
        <begin position="154"/>
        <end position="229"/>
    </location>
</feature>
<gene>
    <name evidence="5" type="ORF">KSP39_PZI019810</name>
</gene>
<dbReference type="Pfam" id="PF07983">
    <property type="entry name" value="X8"/>
    <property type="match status" value="1"/>
</dbReference>
<evidence type="ECO:0000256" key="1">
    <source>
        <dbReference type="ARBA" id="ARBA00022729"/>
    </source>
</evidence>
<reference evidence="5 6" key="1">
    <citation type="journal article" date="2022" name="Nat. Plants">
        <title>Genomes of leafy and leafless Platanthera orchids illuminate the evolution of mycoheterotrophy.</title>
        <authorList>
            <person name="Li M.H."/>
            <person name="Liu K.W."/>
            <person name="Li Z."/>
            <person name="Lu H.C."/>
            <person name="Ye Q.L."/>
            <person name="Zhang D."/>
            <person name="Wang J.Y."/>
            <person name="Li Y.F."/>
            <person name="Zhong Z.M."/>
            <person name="Liu X."/>
            <person name="Yu X."/>
            <person name="Liu D.K."/>
            <person name="Tu X.D."/>
            <person name="Liu B."/>
            <person name="Hao Y."/>
            <person name="Liao X.Y."/>
            <person name="Jiang Y.T."/>
            <person name="Sun W.H."/>
            <person name="Chen J."/>
            <person name="Chen Y.Q."/>
            <person name="Ai Y."/>
            <person name="Zhai J.W."/>
            <person name="Wu S.S."/>
            <person name="Zhou Z."/>
            <person name="Hsiao Y.Y."/>
            <person name="Wu W.L."/>
            <person name="Chen Y.Y."/>
            <person name="Lin Y.F."/>
            <person name="Hsu J.L."/>
            <person name="Li C.Y."/>
            <person name="Wang Z.W."/>
            <person name="Zhao X."/>
            <person name="Zhong W.Y."/>
            <person name="Ma X.K."/>
            <person name="Ma L."/>
            <person name="Huang J."/>
            <person name="Chen G.Z."/>
            <person name="Huang M.Z."/>
            <person name="Huang L."/>
            <person name="Peng D.H."/>
            <person name="Luo Y.B."/>
            <person name="Zou S.Q."/>
            <person name="Chen S.P."/>
            <person name="Lan S."/>
            <person name="Tsai W.C."/>
            <person name="Van de Peer Y."/>
            <person name="Liu Z.J."/>
        </authorList>
    </citation>
    <scope>NUCLEOTIDE SEQUENCE [LARGE SCALE GENOMIC DNA]</scope>
    <source>
        <strain evidence="5">Lor287</strain>
    </source>
</reference>
<keyword evidence="6" id="KW-1185">Reference proteome</keyword>
<comment type="caution">
    <text evidence="5">The sequence shown here is derived from an EMBL/GenBank/DDBJ whole genome shotgun (WGS) entry which is preliminary data.</text>
</comment>
<feature type="chain" id="PRO_5043032687" evidence="3">
    <location>
        <begin position="17"/>
        <end position="380"/>
    </location>
</feature>
<dbReference type="EMBL" id="JBBWWQ010000017">
    <property type="protein sequence ID" value="KAK8923710.1"/>
    <property type="molecule type" value="Genomic_DNA"/>
</dbReference>
<feature type="compositionally biased region" description="Gly residues" evidence="2">
    <location>
        <begin position="290"/>
        <end position="300"/>
    </location>
</feature>
<dbReference type="PANTHER" id="PTHR31044:SF25">
    <property type="entry name" value="PLASMODESMATA CALLOSE-BINDING PROTEIN 3"/>
    <property type="match status" value="1"/>
</dbReference>
<evidence type="ECO:0000256" key="3">
    <source>
        <dbReference type="SAM" id="SignalP"/>
    </source>
</evidence>
<feature type="compositionally biased region" description="Low complexity" evidence="2">
    <location>
        <begin position="270"/>
        <end position="289"/>
    </location>
</feature>
<dbReference type="SMART" id="SM00768">
    <property type="entry name" value="X8"/>
    <property type="match status" value="1"/>
</dbReference>
<protein>
    <submittedName>
        <fullName evidence="5">Glucan endo-1,3-beta-glucosidase-like protein 3</fullName>
    </submittedName>
</protein>
<dbReference type="InterPro" id="IPR012946">
    <property type="entry name" value="X8"/>
</dbReference>